<dbReference type="FunFam" id="3.30.565.10:FF:000037">
    <property type="entry name" value="Hybrid sensor histidine kinase/response regulator"/>
    <property type="match status" value="1"/>
</dbReference>
<dbReference type="Gene3D" id="3.30.450.20">
    <property type="entry name" value="PAS domain"/>
    <property type="match status" value="1"/>
</dbReference>
<dbReference type="EMBL" id="VULX01000014">
    <property type="protein sequence ID" value="MSR91714.1"/>
    <property type="molecule type" value="Genomic_DNA"/>
</dbReference>
<feature type="transmembrane region" description="Helical" evidence="9">
    <location>
        <begin position="199"/>
        <end position="217"/>
    </location>
</feature>
<dbReference type="AlphaFoldDB" id="A0A7X2MZ15"/>
<gene>
    <name evidence="12" type="ORF">FYJ33_09960</name>
</gene>
<keyword evidence="9" id="KW-1133">Transmembrane helix</keyword>
<comment type="caution">
    <text evidence="12">The sequence shown here is derived from an EMBL/GenBank/DDBJ whole genome shotgun (WGS) entry which is preliminary data.</text>
</comment>
<feature type="domain" description="Histidine kinase" evidence="10">
    <location>
        <begin position="539"/>
        <end position="759"/>
    </location>
</feature>
<dbReference type="EC" id="2.7.13.3" evidence="2"/>
<feature type="transmembrane region" description="Helical" evidence="9">
    <location>
        <begin position="137"/>
        <end position="158"/>
    </location>
</feature>
<dbReference type="SMART" id="SM00091">
    <property type="entry name" value="PAS"/>
    <property type="match status" value="2"/>
</dbReference>
<protein>
    <recommendedName>
        <fullName evidence="2">histidine kinase</fullName>
        <ecNumber evidence="2">2.7.13.3</ecNumber>
    </recommendedName>
</protein>
<dbReference type="InterPro" id="IPR000014">
    <property type="entry name" value="PAS"/>
</dbReference>
<dbReference type="SMART" id="SM00388">
    <property type="entry name" value="HisKA"/>
    <property type="match status" value="1"/>
</dbReference>
<dbReference type="CDD" id="cd00082">
    <property type="entry name" value="HisKA"/>
    <property type="match status" value="1"/>
</dbReference>
<proteinExistence type="predicted"/>
<dbReference type="Gene3D" id="3.30.565.10">
    <property type="entry name" value="Histidine kinase-like ATPase, C-terminal domain"/>
    <property type="match status" value="1"/>
</dbReference>
<feature type="transmembrane region" description="Helical" evidence="9">
    <location>
        <begin position="170"/>
        <end position="190"/>
    </location>
</feature>
<dbReference type="InterPro" id="IPR005467">
    <property type="entry name" value="His_kinase_dom"/>
</dbReference>
<keyword evidence="7" id="KW-0067">ATP-binding</keyword>
<accession>A0A7X2MZ15</accession>
<keyword evidence="13" id="KW-1185">Reference proteome</keyword>
<dbReference type="InterPro" id="IPR004358">
    <property type="entry name" value="Sig_transdc_His_kin-like_C"/>
</dbReference>
<dbReference type="NCBIfam" id="TIGR00229">
    <property type="entry name" value="sensory_box"/>
    <property type="match status" value="1"/>
</dbReference>
<evidence type="ECO:0000256" key="3">
    <source>
        <dbReference type="ARBA" id="ARBA00022553"/>
    </source>
</evidence>
<keyword evidence="8" id="KW-0902">Two-component regulatory system</keyword>
<dbReference type="CDD" id="cd00130">
    <property type="entry name" value="PAS"/>
    <property type="match status" value="1"/>
</dbReference>
<evidence type="ECO:0000256" key="7">
    <source>
        <dbReference type="ARBA" id="ARBA00022840"/>
    </source>
</evidence>
<evidence type="ECO:0000256" key="4">
    <source>
        <dbReference type="ARBA" id="ARBA00022679"/>
    </source>
</evidence>
<evidence type="ECO:0000259" key="10">
    <source>
        <dbReference type="PROSITE" id="PS50109"/>
    </source>
</evidence>
<dbReference type="InterPro" id="IPR035965">
    <property type="entry name" value="PAS-like_dom_sf"/>
</dbReference>
<feature type="transmembrane region" description="Helical" evidence="9">
    <location>
        <begin position="109"/>
        <end position="125"/>
    </location>
</feature>
<dbReference type="CDD" id="cd16922">
    <property type="entry name" value="HATPase_EvgS-ArcB-TorS-like"/>
    <property type="match status" value="1"/>
</dbReference>
<keyword evidence="4" id="KW-0808">Transferase</keyword>
<dbReference type="Pfam" id="PF13188">
    <property type="entry name" value="PAS_8"/>
    <property type="match status" value="1"/>
</dbReference>
<dbReference type="GO" id="GO:0000155">
    <property type="term" value="F:phosphorelay sensor kinase activity"/>
    <property type="evidence" value="ECO:0007669"/>
    <property type="project" value="InterPro"/>
</dbReference>
<dbReference type="Pfam" id="PF02518">
    <property type="entry name" value="HATPase_c"/>
    <property type="match status" value="1"/>
</dbReference>
<dbReference type="SUPFAM" id="SSF47384">
    <property type="entry name" value="Homodimeric domain of signal transducing histidine kinase"/>
    <property type="match status" value="1"/>
</dbReference>
<feature type="domain" description="PAS" evidence="11">
    <location>
        <begin position="392"/>
        <end position="443"/>
    </location>
</feature>
<evidence type="ECO:0000256" key="6">
    <source>
        <dbReference type="ARBA" id="ARBA00022777"/>
    </source>
</evidence>
<feature type="transmembrane region" description="Helical" evidence="9">
    <location>
        <begin position="7"/>
        <end position="27"/>
    </location>
</feature>
<dbReference type="PANTHER" id="PTHR43547">
    <property type="entry name" value="TWO-COMPONENT HISTIDINE KINASE"/>
    <property type="match status" value="1"/>
</dbReference>
<feature type="transmembrane region" description="Helical" evidence="9">
    <location>
        <begin position="39"/>
        <end position="60"/>
    </location>
</feature>
<dbReference type="InterPro" id="IPR003661">
    <property type="entry name" value="HisK_dim/P_dom"/>
</dbReference>
<name>A0A7X2MZ15_9CLOT</name>
<dbReference type="PANTHER" id="PTHR43547:SF2">
    <property type="entry name" value="HYBRID SIGNAL TRANSDUCTION HISTIDINE KINASE C"/>
    <property type="match status" value="1"/>
</dbReference>
<dbReference type="SUPFAM" id="SSF55874">
    <property type="entry name" value="ATPase domain of HSP90 chaperone/DNA topoisomerase II/histidine kinase"/>
    <property type="match status" value="1"/>
</dbReference>
<dbReference type="Pfam" id="PF00512">
    <property type="entry name" value="HisKA"/>
    <property type="match status" value="1"/>
</dbReference>
<dbReference type="PROSITE" id="PS50112">
    <property type="entry name" value="PAS"/>
    <property type="match status" value="1"/>
</dbReference>
<keyword evidence="3" id="KW-0597">Phosphoprotein</keyword>
<reference evidence="12 13" key="1">
    <citation type="submission" date="2019-08" db="EMBL/GenBank/DDBJ databases">
        <title>In-depth cultivation of the pig gut microbiome towards novel bacterial diversity and tailored functional studies.</title>
        <authorList>
            <person name="Wylensek D."/>
            <person name="Hitch T.C.A."/>
            <person name="Clavel T."/>
        </authorList>
    </citation>
    <scope>NUCLEOTIDE SEQUENCE [LARGE SCALE GENOMIC DNA]</scope>
    <source>
        <strain evidence="12 13">WCA-383-APC-5B</strain>
    </source>
</reference>
<keyword evidence="5" id="KW-0547">Nucleotide-binding</keyword>
<dbReference type="Pfam" id="PF08448">
    <property type="entry name" value="PAS_4"/>
    <property type="match status" value="1"/>
</dbReference>
<dbReference type="Gene3D" id="1.10.287.130">
    <property type="match status" value="1"/>
</dbReference>
<evidence type="ECO:0000313" key="13">
    <source>
        <dbReference type="Proteomes" id="UP000460287"/>
    </source>
</evidence>
<dbReference type="SUPFAM" id="SSF55785">
    <property type="entry name" value="PYP-like sensor domain (PAS domain)"/>
    <property type="match status" value="1"/>
</dbReference>
<dbReference type="PROSITE" id="PS50109">
    <property type="entry name" value="HIS_KIN"/>
    <property type="match status" value="1"/>
</dbReference>
<keyword evidence="9" id="KW-0812">Transmembrane</keyword>
<organism evidence="12 13">
    <name type="scientific">Inconstantimicrobium porci</name>
    <dbReference type="NCBI Taxonomy" id="2652291"/>
    <lineage>
        <taxon>Bacteria</taxon>
        <taxon>Bacillati</taxon>
        <taxon>Bacillota</taxon>
        <taxon>Clostridia</taxon>
        <taxon>Eubacteriales</taxon>
        <taxon>Clostridiaceae</taxon>
        <taxon>Inconstantimicrobium</taxon>
    </lineage>
</organism>
<comment type="catalytic activity">
    <reaction evidence="1">
        <text>ATP + protein L-histidine = ADP + protein N-phospho-L-histidine.</text>
        <dbReference type="EC" id="2.7.13.3"/>
    </reaction>
</comment>
<evidence type="ECO:0000256" key="1">
    <source>
        <dbReference type="ARBA" id="ARBA00000085"/>
    </source>
</evidence>
<dbReference type="InterPro" id="IPR003594">
    <property type="entry name" value="HATPase_dom"/>
</dbReference>
<evidence type="ECO:0000256" key="5">
    <source>
        <dbReference type="ARBA" id="ARBA00022741"/>
    </source>
</evidence>
<keyword evidence="6 12" id="KW-0418">Kinase</keyword>
<evidence type="ECO:0000259" key="11">
    <source>
        <dbReference type="PROSITE" id="PS50112"/>
    </source>
</evidence>
<evidence type="ECO:0000256" key="2">
    <source>
        <dbReference type="ARBA" id="ARBA00012438"/>
    </source>
</evidence>
<dbReference type="SMART" id="SM00387">
    <property type="entry name" value="HATPase_c"/>
    <property type="match status" value="1"/>
</dbReference>
<dbReference type="InterPro" id="IPR036890">
    <property type="entry name" value="HATPase_C_sf"/>
</dbReference>
<dbReference type="Proteomes" id="UP000460287">
    <property type="component" value="Unassembled WGS sequence"/>
</dbReference>
<dbReference type="PRINTS" id="PR00344">
    <property type="entry name" value="BCTRLSENSOR"/>
</dbReference>
<keyword evidence="9" id="KW-0472">Membrane</keyword>
<dbReference type="InterPro" id="IPR036097">
    <property type="entry name" value="HisK_dim/P_sf"/>
</dbReference>
<evidence type="ECO:0000256" key="9">
    <source>
        <dbReference type="SAM" id="Phobius"/>
    </source>
</evidence>
<feature type="transmembrane region" description="Helical" evidence="9">
    <location>
        <begin position="67"/>
        <end position="89"/>
    </location>
</feature>
<sequence length="789" mass="90785">MKKGTALINFMLAIFTIITLLVCRRLGLGSIATQTNVIYLYSSLLILSSLVCLANVSYYLYKKDILILALAVKFAISSGLWFTALVNSFSRRNSLAIVAANRGFSEETLISNLIIACIILGSNIRRNSNLMIATKRIIEIMISCAFFGAFLYFLDYNWLEIIHVNNELSVPFYLSFILILFNFIILYFLYKDYRKSGSIYVYTICISYYFTIIAEIFRLNRRIFVDNFMYLSNIYDIISYSVPVIGICCEFIIKIKVLNMKIEEERIYQNKLMKYYSIIESIGNLIAIVDENNNPEYLNPAFKRLLNFYNKKNYSEMKFDFKGSSSYKEIFDKAIKNHGVAVKTIVNDVKGKKFYDMSVYPIKNEFTGENTFVMLLSDETDNILLTKHLVNSERKFRNITNNISDLICQLDKSGKITYCSPSYTKMFGGLYQDYIGVSWIHNIRENYIMQVIDDINSCVKHRDTVTNQCEMIVDSLSQKCIWVEYVISPLNGADYNNGVILSARDITRRKKAEEEKECESKKLQDTIEYDKVKTEFFSNISHELRTPINVIFSILQITELQNNSTEDYFKKYNKPLKQNCYRLLRLINNLIDITKIDSGFLKLTISRYDIVSLIENMTQSVVPYAEAKGLSLVFDTYEEEKMVYCDSDKVERIILNLLSNAIKFTPRGGRIIVTISIDEEKNNVVISVKDNGVGIPGDMIEEVFERFRQVDKSLTRQNEGSGIGLSLVKSLVELHKGTIELKSKVGEGSEFIINLPIDANKDQCSNINIIQRGNSNIETINVEFSDIYE</sequence>
<dbReference type="InterPro" id="IPR013656">
    <property type="entry name" value="PAS_4"/>
</dbReference>
<dbReference type="GO" id="GO:0005524">
    <property type="term" value="F:ATP binding"/>
    <property type="evidence" value="ECO:0007669"/>
    <property type="project" value="UniProtKB-KW"/>
</dbReference>
<evidence type="ECO:0000256" key="8">
    <source>
        <dbReference type="ARBA" id="ARBA00023012"/>
    </source>
</evidence>
<evidence type="ECO:0000313" key="12">
    <source>
        <dbReference type="EMBL" id="MSR91714.1"/>
    </source>
</evidence>